<dbReference type="RefSeq" id="WP_307486302.1">
    <property type="nucleotide sequence ID" value="NZ_JAUSUF010000006.1"/>
</dbReference>
<evidence type="ECO:0000313" key="2">
    <source>
        <dbReference type="Proteomes" id="UP001228504"/>
    </source>
</evidence>
<gene>
    <name evidence="1" type="ORF">J2S18_001955</name>
</gene>
<organism evidence="1 2">
    <name type="scientific">Eubacterium multiforme</name>
    <dbReference type="NCBI Taxonomy" id="83339"/>
    <lineage>
        <taxon>Bacteria</taxon>
        <taxon>Bacillati</taxon>
        <taxon>Bacillota</taxon>
        <taxon>Clostridia</taxon>
        <taxon>Eubacteriales</taxon>
        <taxon>Eubacteriaceae</taxon>
        <taxon>Eubacterium</taxon>
    </lineage>
</organism>
<accession>A0ABT9UUL6</accession>
<name>A0ABT9UUL6_9FIRM</name>
<evidence type="ECO:0000313" key="1">
    <source>
        <dbReference type="EMBL" id="MDQ0150019.1"/>
    </source>
</evidence>
<protein>
    <submittedName>
        <fullName evidence="1">Uncharacterized protein</fullName>
    </submittedName>
</protein>
<sequence length="41" mass="4770">MNKRLELEVRKGSLINKGTHNVRLIAKVNRKLRKLEAKSNI</sequence>
<proteinExistence type="predicted"/>
<dbReference type="EMBL" id="JAUSUF010000006">
    <property type="protein sequence ID" value="MDQ0150019.1"/>
    <property type="molecule type" value="Genomic_DNA"/>
</dbReference>
<keyword evidence="2" id="KW-1185">Reference proteome</keyword>
<dbReference type="Proteomes" id="UP001228504">
    <property type="component" value="Unassembled WGS sequence"/>
</dbReference>
<comment type="caution">
    <text evidence="1">The sequence shown here is derived from an EMBL/GenBank/DDBJ whole genome shotgun (WGS) entry which is preliminary data.</text>
</comment>
<reference evidence="1 2" key="1">
    <citation type="submission" date="2023-07" db="EMBL/GenBank/DDBJ databases">
        <title>Genomic Encyclopedia of Type Strains, Phase IV (KMG-IV): sequencing the most valuable type-strain genomes for metagenomic binning, comparative biology and taxonomic classification.</title>
        <authorList>
            <person name="Goeker M."/>
        </authorList>
    </citation>
    <scope>NUCLEOTIDE SEQUENCE [LARGE SCALE GENOMIC DNA]</scope>
    <source>
        <strain evidence="1 2">DSM 20694</strain>
    </source>
</reference>